<keyword evidence="1" id="KW-0472">Membrane</keyword>
<protein>
    <recommendedName>
        <fullName evidence="2">Type VII secretion system protein EccE domain-containing protein</fullName>
    </recommendedName>
</protein>
<evidence type="ECO:0000259" key="2">
    <source>
        <dbReference type="Pfam" id="PF11203"/>
    </source>
</evidence>
<name>A0A1H5P971_9MICC</name>
<dbReference type="NCBIfam" id="NF042935">
    <property type="entry name" value="SCO6880_fam"/>
    <property type="match status" value="1"/>
</dbReference>
<sequence>MSVEQYESPLTAVKFARRENRGLFLGRSGPQITVLVTMGLLCTILMVVIGFPQGLLAALPVAAFGLLLGFGEAGGRSFVDWIKLVWRFSLAELQGENTFTIKPDTAPTAQVRATEIEDKAFMEATRRAAKEGREGKKKLTPNRLSLPGEGSELLVYEMPGGEAMVYDPRERSATIVCRVRSEAFDLADDGVKADRVQVWSEILAGLGAHAGVAKVQVTVQTLIAPASEIREHYVDSVEASGAGPTINALAHQSYLDLVDAAATMTRHEQYVSIVLDANALRREIKALGGGLDGLMVLAVNEMRSLSTDLADGGAEVERWLGPRELARVIREAYDPESASDVADRRDAFAGVAPESAGPMGVRRSWDKLHTDSAVHKTYWISEWPRRNVMPGFISPLIFAGDFRHTVTLVARPKSAARALAKVEGALNDQVAADRIRAGWGQIKTKAQQAEFDDLERREDELVAGHGDVDFSGYVTITAPDEEELAAAASKLRHAAAQSFLEIRNLVGQQAEGFIASALPLGRGIKK</sequence>
<dbReference type="Pfam" id="PF11203">
    <property type="entry name" value="EccE"/>
    <property type="match status" value="1"/>
</dbReference>
<proteinExistence type="predicted"/>
<dbReference type="InterPro" id="IPR050051">
    <property type="entry name" value="EccE_dom"/>
</dbReference>
<evidence type="ECO:0000256" key="1">
    <source>
        <dbReference type="SAM" id="Phobius"/>
    </source>
</evidence>
<keyword evidence="1" id="KW-0812">Transmembrane</keyword>
<dbReference type="EMBL" id="FNTV01000002">
    <property type="protein sequence ID" value="SEF10492.1"/>
    <property type="molecule type" value="Genomic_DNA"/>
</dbReference>
<evidence type="ECO:0000313" key="3">
    <source>
        <dbReference type="EMBL" id="SEF10492.1"/>
    </source>
</evidence>
<feature type="transmembrane region" description="Helical" evidence="1">
    <location>
        <begin position="57"/>
        <end position="79"/>
    </location>
</feature>
<dbReference type="RefSeq" id="WP_074713464.1">
    <property type="nucleotide sequence ID" value="NZ_FNTV01000002.1"/>
</dbReference>
<dbReference type="InterPro" id="IPR049978">
    <property type="entry name" value="SCO6880-like"/>
</dbReference>
<gene>
    <name evidence="3" type="ORF">SAMN04489740_3998</name>
</gene>
<dbReference type="Proteomes" id="UP000182725">
    <property type="component" value="Unassembled WGS sequence"/>
</dbReference>
<evidence type="ECO:0000313" key="4">
    <source>
        <dbReference type="Proteomes" id="UP000182725"/>
    </source>
</evidence>
<organism evidence="3 4">
    <name type="scientific">Arthrobacter alpinus</name>
    <dbReference type="NCBI Taxonomy" id="656366"/>
    <lineage>
        <taxon>Bacteria</taxon>
        <taxon>Bacillati</taxon>
        <taxon>Actinomycetota</taxon>
        <taxon>Actinomycetes</taxon>
        <taxon>Micrococcales</taxon>
        <taxon>Micrococcaceae</taxon>
        <taxon>Arthrobacter</taxon>
    </lineage>
</organism>
<keyword evidence="1" id="KW-1133">Transmembrane helix</keyword>
<feature type="domain" description="Type VII secretion system protein EccE" evidence="2">
    <location>
        <begin position="265"/>
        <end position="380"/>
    </location>
</feature>
<accession>A0A1H5P971</accession>
<feature type="transmembrane region" description="Helical" evidence="1">
    <location>
        <begin position="32"/>
        <end position="51"/>
    </location>
</feature>
<reference evidence="3 4" key="1">
    <citation type="submission" date="2016-10" db="EMBL/GenBank/DDBJ databases">
        <authorList>
            <person name="de Groot N.N."/>
        </authorList>
    </citation>
    <scope>NUCLEOTIDE SEQUENCE [LARGE SCALE GENOMIC DNA]</scope>
    <source>
        <strain evidence="3 4">DSM 22274</strain>
    </source>
</reference>
<dbReference type="AlphaFoldDB" id="A0A1H5P971"/>